<dbReference type="AlphaFoldDB" id="A0A4Y2XDZ4"/>
<name>A0A4Y2XDZ4_ARAVE</name>
<dbReference type="Proteomes" id="UP000499080">
    <property type="component" value="Unassembled WGS sequence"/>
</dbReference>
<comment type="caution">
    <text evidence="1">The sequence shown here is derived from an EMBL/GenBank/DDBJ whole genome shotgun (WGS) entry which is preliminary data.</text>
</comment>
<dbReference type="EMBL" id="BGPR01074030">
    <property type="protein sequence ID" value="GBO46392.1"/>
    <property type="molecule type" value="Genomic_DNA"/>
</dbReference>
<reference evidence="1 2" key="1">
    <citation type="journal article" date="2019" name="Sci. Rep.">
        <title>Orb-weaving spider Araneus ventricosus genome elucidates the spidroin gene catalogue.</title>
        <authorList>
            <person name="Kono N."/>
            <person name="Nakamura H."/>
            <person name="Ohtoshi R."/>
            <person name="Moran D.A.P."/>
            <person name="Shinohara A."/>
            <person name="Yoshida Y."/>
            <person name="Fujiwara M."/>
            <person name="Mori M."/>
            <person name="Tomita M."/>
            <person name="Arakawa K."/>
        </authorList>
    </citation>
    <scope>NUCLEOTIDE SEQUENCE [LARGE SCALE GENOMIC DNA]</scope>
</reference>
<keyword evidence="2" id="KW-1185">Reference proteome</keyword>
<gene>
    <name evidence="1" type="ORF">AVEN_63266_1</name>
</gene>
<proteinExistence type="predicted"/>
<accession>A0A4Y2XDZ4</accession>
<protein>
    <submittedName>
        <fullName evidence="1">Uncharacterized protein</fullName>
    </submittedName>
</protein>
<evidence type="ECO:0000313" key="2">
    <source>
        <dbReference type="Proteomes" id="UP000499080"/>
    </source>
</evidence>
<organism evidence="1 2">
    <name type="scientific">Araneus ventricosus</name>
    <name type="common">Orbweaver spider</name>
    <name type="synonym">Epeira ventricosa</name>
    <dbReference type="NCBI Taxonomy" id="182803"/>
    <lineage>
        <taxon>Eukaryota</taxon>
        <taxon>Metazoa</taxon>
        <taxon>Ecdysozoa</taxon>
        <taxon>Arthropoda</taxon>
        <taxon>Chelicerata</taxon>
        <taxon>Arachnida</taxon>
        <taxon>Araneae</taxon>
        <taxon>Araneomorphae</taxon>
        <taxon>Entelegynae</taxon>
        <taxon>Araneoidea</taxon>
        <taxon>Araneidae</taxon>
        <taxon>Araneus</taxon>
    </lineage>
</organism>
<evidence type="ECO:0000313" key="1">
    <source>
        <dbReference type="EMBL" id="GBO46392.1"/>
    </source>
</evidence>
<sequence length="94" mass="10378">MQVLPPRELAFHLVVLGGPCFLHCKLCTRLSGSGSGVVHDTPAGRTFSHHCLVCDSKSRSSFLGSFSGLIRDPTTGSHRYLYRKKARVPRSFFT</sequence>